<dbReference type="InterPro" id="IPR014710">
    <property type="entry name" value="RmlC-like_jellyroll"/>
</dbReference>
<dbReference type="PANTHER" id="PTHR36440:SF1">
    <property type="entry name" value="PUTATIVE (AFU_ORTHOLOGUE AFUA_8G07350)-RELATED"/>
    <property type="match status" value="1"/>
</dbReference>
<dbReference type="EMBL" id="JARFYM010000007">
    <property type="protein sequence ID" value="MDL2399661.1"/>
    <property type="molecule type" value="Genomic_DNA"/>
</dbReference>
<organism evidence="2 3">
    <name type="scientific">Rhizobium mayense</name>
    <dbReference type="NCBI Taxonomy" id="1312184"/>
    <lineage>
        <taxon>Bacteria</taxon>
        <taxon>Pseudomonadati</taxon>
        <taxon>Pseudomonadota</taxon>
        <taxon>Alphaproteobacteria</taxon>
        <taxon>Hyphomicrobiales</taxon>
        <taxon>Rhizobiaceae</taxon>
        <taxon>Rhizobium/Agrobacterium group</taxon>
        <taxon>Rhizobium</taxon>
    </lineage>
</organism>
<protein>
    <submittedName>
        <fullName evidence="2">Cupin domain-containing protein</fullName>
    </submittedName>
</protein>
<name>A0ABT7JTI8_9HYPH</name>
<evidence type="ECO:0000313" key="2">
    <source>
        <dbReference type="EMBL" id="MDL2399661.1"/>
    </source>
</evidence>
<dbReference type="InterPro" id="IPR053146">
    <property type="entry name" value="QDO-like"/>
</dbReference>
<dbReference type="PANTHER" id="PTHR36440">
    <property type="entry name" value="PUTATIVE (AFU_ORTHOLOGUE AFUA_8G07350)-RELATED"/>
    <property type="match status" value="1"/>
</dbReference>
<dbReference type="Proteomes" id="UP001172645">
    <property type="component" value="Unassembled WGS sequence"/>
</dbReference>
<dbReference type="InterPro" id="IPR011051">
    <property type="entry name" value="RmlC_Cupin_sf"/>
</dbReference>
<comment type="caution">
    <text evidence="2">The sequence shown here is derived from an EMBL/GenBank/DDBJ whole genome shotgun (WGS) entry which is preliminary data.</text>
</comment>
<evidence type="ECO:0000313" key="3">
    <source>
        <dbReference type="Proteomes" id="UP001172645"/>
    </source>
</evidence>
<dbReference type="RefSeq" id="WP_285868657.1">
    <property type="nucleotide sequence ID" value="NZ_JARFYM010000007.1"/>
</dbReference>
<proteinExistence type="predicted"/>
<sequence length="163" mass="17201">MITPSFQHVSYPPTYLFLGVQMKVLLSSAQTGGQFTLIEGIMPPGGDGGLHVHANDDESMHMLEGELDVTIGENSFVLKPGETYLAPRGVPHRLRNLGSVPARSLLITTPGGFDEMISQAGFALDEGAVPGPAVPPTPEQIGHLLEVAARFGISVLAPPEPLP</sequence>
<gene>
    <name evidence="2" type="ORF">PY649_12200</name>
</gene>
<accession>A0ABT7JTI8</accession>
<dbReference type="InterPro" id="IPR013096">
    <property type="entry name" value="Cupin_2"/>
</dbReference>
<dbReference type="SUPFAM" id="SSF51182">
    <property type="entry name" value="RmlC-like cupins"/>
    <property type="match status" value="1"/>
</dbReference>
<evidence type="ECO:0000259" key="1">
    <source>
        <dbReference type="Pfam" id="PF07883"/>
    </source>
</evidence>
<dbReference type="Gene3D" id="2.60.120.10">
    <property type="entry name" value="Jelly Rolls"/>
    <property type="match status" value="1"/>
</dbReference>
<keyword evidence="3" id="KW-1185">Reference proteome</keyword>
<reference evidence="2" key="1">
    <citation type="submission" date="2023-06" db="EMBL/GenBank/DDBJ databases">
        <title>Phylogenetic Diversity of Rhizobium strains.</title>
        <authorList>
            <person name="Moura F.T."/>
            <person name="Helene L.C.F."/>
            <person name="Hungria M."/>
        </authorList>
    </citation>
    <scope>NUCLEOTIDE SEQUENCE</scope>
    <source>
        <strain evidence="2">CCGE526</strain>
    </source>
</reference>
<dbReference type="Pfam" id="PF07883">
    <property type="entry name" value="Cupin_2"/>
    <property type="match status" value="1"/>
</dbReference>
<feature type="domain" description="Cupin type-2" evidence="1">
    <location>
        <begin position="41"/>
        <end position="107"/>
    </location>
</feature>